<evidence type="ECO:0000313" key="2">
    <source>
        <dbReference type="EMBL" id="PIL13667.1"/>
    </source>
</evidence>
<gene>
    <name evidence="2" type="ORF">P775_27275</name>
</gene>
<dbReference type="EMBL" id="AWWI01000182">
    <property type="protein sequence ID" value="PIL13667.1"/>
    <property type="molecule type" value="Genomic_DNA"/>
</dbReference>
<reference evidence="2 3" key="1">
    <citation type="submission" date="2013-09" db="EMBL/GenBank/DDBJ databases">
        <title>Genome sequencing of Phaeobacter antarcticus sp. nov. SM1211.</title>
        <authorList>
            <person name="Zhang X.-Y."/>
            <person name="Liu C."/>
            <person name="Chen X.-L."/>
            <person name="Xie B.-B."/>
            <person name="Qin Q.-L."/>
            <person name="Rong J.-C."/>
            <person name="Zhang Y.-Z."/>
        </authorList>
    </citation>
    <scope>NUCLEOTIDE SEQUENCE [LARGE SCALE GENOMIC DNA]</scope>
    <source>
        <strain evidence="2 3">SM1211</strain>
    </source>
</reference>
<feature type="chain" id="PRO_5013593943" evidence="1">
    <location>
        <begin position="25"/>
        <end position="43"/>
    </location>
</feature>
<evidence type="ECO:0000313" key="3">
    <source>
        <dbReference type="Proteomes" id="UP000231259"/>
    </source>
</evidence>
<keyword evidence="1" id="KW-0732">Signal</keyword>
<protein>
    <submittedName>
        <fullName evidence="2">Uncharacterized protein</fullName>
    </submittedName>
</protein>
<accession>A0A2G8QWJ9</accession>
<keyword evidence="3" id="KW-1185">Reference proteome</keyword>
<sequence length="43" mass="4496">MKFKLTTILQASILALLTVAGAYASSHTPATCAAQTTKVQCEL</sequence>
<dbReference type="Proteomes" id="UP000231259">
    <property type="component" value="Unassembled WGS sequence"/>
</dbReference>
<name>A0A2G8QWJ9_9RHOB</name>
<proteinExistence type="predicted"/>
<organism evidence="2 3">
    <name type="scientific">Puniceibacterium antarcticum</name>
    <dbReference type="NCBI Taxonomy" id="1206336"/>
    <lineage>
        <taxon>Bacteria</taxon>
        <taxon>Pseudomonadati</taxon>
        <taxon>Pseudomonadota</taxon>
        <taxon>Alphaproteobacteria</taxon>
        <taxon>Rhodobacterales</taxon>
        <taxon>Paracoccaceae</taxon>
        <taxon>Puniceibacterium</taxon>
    </lineage>
</organism>
<dbReference type="RefSeq" id="WP_281256133.1">
    <property type="nucleotide sequence ID" value="NZ_AWWI01000182.1"/>
</dbReference>
<comment type="caution">
    <text evidence="2">The sequence shown here is derived from an EMBL/GenBank/DDBJ whole genome shotgun (WGS) entry which is preliminary data.</text>
</comment>
<dbReference type="AlphaFoldDB" id="A0A2G8QWJ9"/>
<evidence type="ECO:0000256" key="1">
    <source>
        <dbReference type="SAM" id="SignalP"/>
    </source>
</evidence>
<feature type="signal peptide" evidence="1">
    <location>
        <begin position="1"/>
        <end position="24"/>
    </location>
</feature>